<dbReference type="GO" id="GO:0016020">
    <property type="term" value="C:membrane"/>
    <property type="evidence" value="ECO:0007669"/>
    <property type="project" value="InterPro"/>
</dbReference>
<dbReference type="CDD" id="cd16917">
    <property type="entry name" value="HATPase_UhpB-NarQ-NarX-like"/>
    <property type="match status" value="1"/>
</dbReference>
<evidence type="ECO:0000256" key="1">
    <source>
        <dbReference type="ARBA" id="ARBA00022679"/>
    </source>
</evidence>
<dbReference type="InterPro" id="IPR011110">
    <property type="entry name" value="Reg_prop"/>
</dbReference>
<keyword evidence="8" id="KW-1185">Reference proteome</keyword>
<feature type="region of interest" description="Disordered" evidence="4">
    <location>
        <begin position="1060"/>
        <end position="1083"/>
    </location>
</feature>
<gene>
    <name evidence="7" type="ORF">CS062_08430</name>
</gene>
<dbReference type="GO" id="GO:0046983">
    <property type="term" value="F:protein dimerization activity"/>
    <property type="evidence" value="ECO:0007669"/>
    <property type="project" value="InterPro"/>
</dbReference>
<organism evidence="7 8">
    <name type="scientific">Roseateles chitinivorans</name>
    <dbReference type="NCBI Taxonomy" id="2917965"/>
    <lineage>
        <taxon>Bacteria</taxon>
        <taxon>Pseudomonadati</taxon>
        <taxon>Pseudomonadota</taxon>
        <taxon>Betaproteobacteria</taxon>
        <taxon>Burkholderiales</taxon>
        <taxon>Sphaerotilaceae</taxon>
        <taxon>Roseateles</taxon>
    </lineage>
</organism>
<dbReference type="GO" id="GO:0000155">
    <property type="term" value="F:phosphorelay sensor kinase activity"/>
    <property type="evidence" value="ECO:0007669"/>
    <property type="project" value="InterPro"/>
</dbReference>
<dbReference type="InterPro" id="IPR003594">
    <property type="entry name" value="HATPase_dom"/>
</dbReference>
<dbReference type="Gene3D" id="2.130.10.10">
    <property type="entry name" value="YVTN repeat-like/Quinoprotein amine dehydrogenase"/>
    <property type="match status" value="3"/>
</dbReference>
<protein>
    <recommendedName>
        <fullName evidence="6">Histidine kinase/HSP90-like ATPase domain-containing protein</fullName>
    </recommendedName>
</protein>
<dbReference type="InterPro" id="IPR011123">
    <property type="entry name" value="Y_Y_Y"/>
</dbReference>
<evidence type="ECO:0000256" key="4">
    <source>
        <dbReference type="SAM" id="MobiDB-lite"/>
    </source>
</evidence>
<sequence>MPVLIPPSMQAPRPPRPPAVVRAGLPQALALAAALALASPTAHAQSSTPSEQPLAHLQHTSWGLKDGMPGPVMAIAQTSDGYLWLGTGSGLFRFDGLRFERFDTIAGEQLPSRQVLSLFATPDNGLWVGLLEGGLALVRQGRIVQVEPATGHFVTSTRAFAAERDGTLWVATGRSLLKRQGKGWVAMDPASGFDDGSGHAPIAMSVAVDAADNVWCVTDRTVFVRPAGTARFVATEVPSLGQTQLVIGPDGRAWANDTSAAVRGFFRLPLPGEGASAATGSGAAADAIGTVARPLPVPRSFFMPGFDQAGRLWYGARDGLNRIDPAAVAARSPASAAATASAAARPDRSTRDTSHQFLGTDKGLSGELVMRVFQDRDGAIWVGTNGGLDRFRGAAVDRVELPNRGASIAMAVDGSGGLLVAAGDSVQRLAPGDTTPRTVPTDPGMTTFTAVFVDSRQRLWVGGRTGLWKREGDRFEPVPTPDGQPWPAAVFEITEDAAGALWFNGHRYGLMRHVDGKTTRLSGSGPFPRNGPDAIAADAQGRIWIGYSDGTLLRHEAGQTTRITPADGLKIGAIKVIARQGTHLWIGGERGVQLLSEPGFPPLRLADADALDGVSGIVETPEGELWLNGANGITRLRADDVRRALSPATAAAQRPAGRRFDLIDGLTGRAEQSWPLRTAVRTPDGLLWFSLSNGIVRIDPRRLAEGESPPPPVDIHRLSVHGEPVAAGADGVLRLAPGTRDLQIAYTAISLAQPERTRFRYRLVGQDRDWQDAGARRAAFYTNLGPGAYEFRVEASQDRGPWSATPAILRFEIAPTLTQHAGFRAAAVVTGIALLVGLAALRGRQRRAHEQDRLAARIQERERIARDLHDTLLQGVYGLILRFEAIARRLPGTERAAMERVLVDADALLIEGRDRVTDLRLPPPDLNGLEQTLQALGRELSHTHGAAFELTVDGTPRPLAPALGASICLIAREAIFNAFQHAQAGRIEVVLRYGDAGFTLFVRDDGVGVPDEVKARGGRPGHWGLSGMRERAELAGVAYRLDSQPGIGTQVELHAPAARAYEGSGDAGPATARGPWWRRTRGD</sequence>
<evidence type="ECO:0000313" key="7">
    <source>
        <dbReference type="EMBL" id="PIM53627.1"/>
    </source>
</evidence>
<dbReference type="InterPro" id="IPR013783">
    <property type="entry name" value="Ig-like_fold"/>
</dbReference>
<dbReference type="SUPFAM" id="SSF55874">
    <property type="entry name" value="ATPase domain of HSP90 chaperone/DNA topoisomerase II/histidine kinase"/>
    <property type="match status" value="1"/>
</dbReference>
<dbReference type="Gene3D" id="3.30.565.10">
    <property type="entry name" value="Histidine kinase-like ATPase, C-terminal domain"/>
    <property type="match status" value="1"/>
</dbReference>
<dbReference type="Pfam" id="PF07495">
    <property type="entry name" value="Y_Y_Y"/>
    <property type="match status" value="1"/>
</dbReference>
<keyword evidence="2" id="KW-0418">Kinase</keyword>
<dbReference type="SUPFAM" id="SSF63829">
    <property type="entry name" value="Calcium-dependent phosphotriesterase"/>
    <property type="match status" value="2"/>
</dbReference>
<dbReference type="Pfam" id="PF02518">
    <property type="entry name" value="HATPase_c"/>
    <property type="match status" value="1"/>
</dbReference>
<dbReference type="PANTHER" id="PTHR24421">
    <property type="entry name" value="NITRATE/NITRITE SENSOR PROTEIN NARX-RELATED"/>
    <property type="match status" value="1"/>
</dbReference>
<dbReference type="EMBL" id="PEOG01000018">
    <property type="protein sequence ID" value="PIM53627.1"/>
    <property type="molecule type" value="Genomic_DNA"/>
</dbReference>
<dbReference type="PANTHER" id="PTHR24421:SF62">
    <property type="entry name" value="SENSORY TRANSDUCTION HISTIDINE KINASE"/>
    <property type="match status" value="1"/>
</dbReference>
<evidence type="ECO:0000256" key="3">
    <source>
        <dbReference type="ARBA" id="ARBA00023012"/>
    </source>
</evidence>
<dbReference type="AlphaFoldDB" id="A0A2G9CB24"/>
<feature type="domain" description="Histidine kinase/HSP90-like ATPase" evidence="6">
    <location>
        <begin position="962"/>
        <end position="1059"/>
    </location>
</feature>
<keyword evidence="3" id="KW-0902">Two-component regulatory system</keyword>
<evidence type="ECO:0000256" key="5">
    <source>
        <dbReference type="SAM" id="SignalP"/>
    </source>
</evidence>
<dbReference type="Proteomes" id="UP000231501">
    <property type="component" value="Unassembled WGS sequence"/>
</dbReference>
<dbReference type="SMART" id="SM00387">
    <property type="entry name" value="HATPase_c"/>
    <property type="match status" value="1"/>
</dbReference>
<evidence type="ECO:0000313" key="8">
    <source>
        <dbReference type="Proteomes" id="UP000231501"/>
    </source>
</evidence>
<dbReference type="Gene3D" id="2.60.40.10">
    <property type="entry name" value="Immunoglobulins"/>
    <property type="match status" value="1"/>
</dbReference>
<dbReference type="Pfam" id="PF07730">
    <property type="entry name" value="HisKA_3"/>
    <property type="match status" value="1"/>
</dbReference>
<feature type="compositionally biased region" description="Basic and acidic residues" evidence="4">
    <location>
        <begin position="345"/>
        <end position="354"/>
    </location>
</feature>
<dbReference type="InterPro" id="IPR050482">
    <property type="entry name" value="Sensor_HK_TwoCompSys"/>
</dbReference>
<keyword evidence="1" id="KW-0808">Transferase</keyword>
<dbReference type="Pfam" id="PF07494">
    <property type="entry name" value="Reg_prop"/>
    <property type="match status" value="2"/>
</dbReference>
<comment type="caution">
    <text evidence="7">The sequence shown here is derived from an EMBL/GenBank/DDBJ whole genome shotgun (WGS) entry which is preliminary data.</text>
</comment>
<feature type="signal peptide" evidence="5">
    <location>
        <begin position="1"/>
        <end position="44"/>
    </location>
</feature>
<feature type="region of interest" description="Disordered" evidence="4">
    <location>
        <begin position="339"/>
        <end position="358"/>
    </location>
</feature>
<dbReference type="InterPro" id="IPR015943">
    <property type="entry name" value="WD40/YVTN_repeat-like_dom_sf"/>
</dbReference>
<dbReference type="InterPro" id="IPR036890">
    <property type="entry name" value="HATPase_C_sf"/>
</dbReference>
<accession>A0A2G9CB24</accession>
<dbReference type="InterPro" id="IPR011712">
    <property type="entry name" value="Sig_transdc_His_kin_sub3_dim/P"/>
</dbReference>
<feature type="chain" id="PRO_5013594015" description="Histidine kinase/HSP90-like ATPase domain-containing protein" evidence="5">
    <location>
        <begin position="45"/>
        <end position="1083"/>
    </location>
</feature>
<proteinExistence type="predicted"/>
<evidence type="ECO:0000259" key="6">
    <source>
        <dbReference type="SMART" id="SM00387"/>
    </source>
</evidence>
<dbReference type="Gene3D" id="1.20.5.1930">
    <property type="match status" value="1"/>
</dbReference>
<name>A0A2G9CB24_9BURK</name>
<dbReference type="Pfam" id="PF20067">
    <property type="entry name" value="SSL_N"/>
    <property type="match status" value="1"/>
</dbReference>
<reference evidence="7 8" key="1">
    <citation type="submission" date="2017-11" db="EMBL/GenBank/DDBJ databases">
        <title>Draft genome sequence of Mitsuaria sp. HWN-4.</title>
        <authorList>
            <person name="Gundlapally S.R."/>
        </authorList>
    </citation>
    <scope>NUCLEOTIDE SEQUENCE [LARGE SCALE GENOMIC DNA]</scope>
    <source>
        <strain evidence="7 8">HWN-4</strain>
    </source>
</reference>
<evidence type="ECO:0000256" key="2">
    <source>
        <dbReference type="ARBA" id="ARBA00022777"/>
    </source>
</evidence>
<keyword evidence="5" id="KW-0732">Signal</keyword>